<feature type="signal peptide" evidence="10">
    <location>
        <begin position="1"/>
        <end position="22"/>
    </location>
</feature>
<keyword evidence="4 8" id="KW-0812">Transmembrane</keyword>
<evidence type="ECO:0000256" key="3">
    <source>
        <dbReference type="ARBA" id="ARBA00022452"/>
    </source>
</evidence>
<feature type="domain" description="TonB-dependent receptor-like beta-barrel" evidence="11">
    <location>
        <begin position="433"/>
        <end position="868"/>
    </location>
</feature>
<dbReference type="NCBIfam" id="TIGR04057">
    <property type="entry name" value="SusC_RagA_signa"/>
    <property type="match status" value="1"/>
</dbReference>
<evidence type="ECO:0000256" key="9">
    <source>
        <dbReference type="RuleBase" id="RU003357"/>
    </source>
</evidence>
<evidence type="ECO:0000256" key="4">
    <source>
        <dbReference type="ARBA" id="ARBA00022692"/>
    </source>
</evidence>
<dbReference type="NCBIfam" id="TIGR04056">
    <property type="entry name" value="OMP_RagA_SusC"/>
    <property type="match status" value="1"/>
</dbReference>
<dbReference type="InterPro" id="IPR023996">
    <property type="entry name" value="TonB-dep_OMP_SusC/RagA"/>
</dbReference>
<keyword evidence="6 8" id="KW-0472">Membrane</keyword>
<dbReference type="Proteomes" id="UP001501207">
    <property type="component" value="Unassembled WGS sequence"/>
</dbReference>
<dbReference type="InterPro" id="IPR036942">
    <property type="entry name" value="Beta-barrel_TonB_sf"/>
</dbReference>
<evidence type="ECO:0000313" key="13">
    <source>
        <dbReference type="EMBL" id="GAA4309048.1"/>
    </source>
</evidence>
<evidence type="ECO:0000259" key="12">
    <source>
        <dbReference type="Pfam" id="PF07715"/>
    </source>
</evidence>
<dbReference type="Pfam" id="PF07715">
    <property type="entry name" value="Plug"/>
    <property type="match status" value="1"/>
</dbReference>
<dbReference type="PROSITE" id="PS52016">
    <property type="entry name" value="TONB_DEPENDENT_REC_3"/>
    <property type="match status" value="1"/>
</dbReference>
<dbReference type="SUPFAM" id="SSF56935">
    <property type="entry name" value="Porins"/>
    <property type="match status" value="1"/>
</dbReference>
<keyword evidence="14" id="KW-1185">Reference proteome</keyword>
<dbReference type="RefSeq" id="WP_344978210.1">
    <property type="nucleotide sequence ID" value="NZ_BAABFN010000002.1"/>
</dbReference>
<dbReference type="Gene3D" id="2.40.170.20">
    <property type="entry name" value="TonB-dependent receptor, beta-barrel domain"/>
    <property type="match status" value="1"/>
</dbReference>
<evidence type="ECO:0000256" key="5">
    <source>
        <dbReference type="ARBA" id="ARBA00023077"/>
    </source>
</evidence>
<evidence type="ECO:0000259" key="11">
    <source>
        <dbReference type="Pfam" id="PF00593"/>
    </source>
</evidence>
<accession>A0ABP8FQN4</accession>
<dbReference type="Gene3D" id="2.170.130.10">
    <property type="entry name" value="TonB-dependent receptor, plug domain"/>
    <property type="match status" value="1"/>
</dbReference>
<keyword evidence="3 8" id="KW-1134">Transmembrane beta strand</keyword>
<name>A0ABP8FQN4_9BACT</name>
<gene>
    <name evidence="13" type="ORF">GCM10023143_16830</name>
</gene>
<organism evidence="13 14">
    <name type="scientific">Compostibacter hankyongensis</name>
    <dbReference type="NCBI Taxonomy" id="1007089"/>
    <lineage>
        <taxon>Bacteria</taxon>
        <taxon>Pseudomonadati</taxon>
        <taxon>Bacteroidota</taxon>
        <taxon>Chitinophagia</taxon>
        <taxon>Chitinophagales</taxon>
        <taxon>Chitinophagaceae</taxon>
        <taxon>Compostibacter</taxon>
    </lineage>
</organism>
<reference evidence="14" key="1">
    <citation type="journal article" date="2019" name="Int. J. Syst. Evol. Microbiol.">
        <title>The Global Catalogue of Microorganisms (GCM) 10K type strain sequencing project: providing services to taxonomists for standard genome sequencing and annotation.</title>
        <authorList>
            <consortium name="The Broad Institute Genomics Platform"/>
            <consortium name="The Broad Institute Genome Sequencing Center for Infectious Disease"/>
            <person name="Wu L."/>
            <person name="Ma J."/>
        </authorList>
    </citation>
    <scope>NUCLEOTIDE SEQUENCE [LARGE SCALE GENOMIC DNA]</scope>
    <source>
        <strain evidence="14">JCM 17664</strain>
    </source>
</reference>
<evidence type="ECO:0000256" key="1">
    <source>
        <dbReference type="ARBA" id="ARBA00004571"/>
    </source>
</evidence>
<comment type="subcellular location">
    <subcellularLocation>
        <location evidence="1 8">Cell outer membrane</location>
        <topology evidence="1 8">Multi-pass membrane protein</topology>
    </subcellularLocation>
</comment>
<dbReference type="InterPro" id="IPR012910">
    <property type="entry name" value="Plug_dom"/>
</dbReference>
<dbReference type="Pfam" id="PF13715">
    <property type="entry name" value="CarbopepD_reg_2"/>
    <property type="match status" value="1"/>
</dbReference>
<keyword evidence="7 8" id="KW-0998">Cell outer membrane</keyword>
<dbReference type="EMBL" id="BAABFN010000002">
    <property type="protein sequence ID" value="GAA4309048.1"/>
    <property type="molecule type" value="Genomic_DNA"/>
</dbReference>
<evidence type="ECO:0000256" key="8">
    <source>
        <dbReference type="PROSITE-ProRule" id="PRU01360"/>
    </source>
</evidence>
<keyword evidence="10" id="KW-0732">Signal</keyword>
<dbReference type="Gene3D" id="2.60.40.1120">
    <property type="entry name" value="Carboxypeptidase-like, regulatory domain"/>
    <property type="match status" value="1"/>
</dbReference>
<keyword evidence="2 8" id="KW-0813">Transport</keyword>
<evidence type="ECO:0000256" key="7">
    <source>
        <dbReference type="ARBA" id="ARBA00023237"/>
    </source>
</evidence>
<keyword evidence="5 9" id="KW-0798">TonB box</keyword>
<proteinExistence type="inferred from homology"/>
<protein>
    <submittedName>
        <fullName evidence="13">SusC/RagA family TonB-linked outer membrane protein</fullName>
    </submittedName>
</protein>
<comment type="similarity">
    <text evidence="8 9">Belongs to the TonB-dependent receptor family.</text>
</comment>
<dbReference type="InterPro" id="IPR008969">
    <property type="entry name" value="CarboxyPept-like_regulatory"/>
</dbReference>
<dbReference type="Pfam" id="PF00593">
    <property type="entry name" value="TonB_dep_Rec_b-barrel"/>
    <property type="match status" value="1"/>
</dbReference>
<feature type="domain" description="TonB-dependent receptor plug" evidence="12">
    <location>
        <begin position="119"/>
        <end position="247"/>
    </location>
</feature>
<comment type="caution">
    <text evidence="13">The sequence shown here is derived from an EMBL/GenBank/DDBJ whole genome shotgun (WGS) entry which is preliminary data.</text>
</comment>
<evidence type="ECO:0000256" key="2">
    <source>
        <dbReference type="ARBA" id="ARBA00022448"/>
    </source>
</evidence>
<evidence type="ECO:0000313" key="14">
    <source>
        <dbReference type="Proteomes" id="UP001501207"/>
    </source>
</evidence>
<evidence type="ECO:0000256" key="10">
    <source>
        <dbReference type="SAM" id="SignalP"/>
    </source>
</evidence>
<dbReference type="InterPro" id="IPR037066">
    <property type="entry name" value="Plug_dom_sf"/>
</dbReference>
<dbReference type="InterPro" id="IPR000531">
    <property type="entry name" value="Beta-barrel_TonB"/>
</dbReference>
<dbReference type="InterPro" id="IPR023997">
    <property type="entry name" value="TonB-dep_OMP_SusC/RagA_CS"/>
</dbReference>
<dbReference type="SUPFAM" id="SSF49464">
    <property type="entry name" value="Carboxypeptidase regulatory domain-like"/>
    <property type="match status" value="1"/>
</dbReference>
<evidence type="ECO:0000256" key="6">
    <source>
        <dbReference type="ARBA" id="ARBA00023136"/>
    </source>
</evidence>
<dbReference type="InterPro" id="IPR039426">
    <property type="entry name" value="TonB-dep_rcpt-like"/>
</dbReference>
<feature type="chain" id="PRO_5045788988" evidence="10">
    <location>
        <begin position="23"/>
        <end position="1068"/>
    </location>
</feature>
<sequence length="1068" mass="115839">MIKCFTFIITILALQIPQSVFAQVHTITGTVLTAENTPIAGATVVVKDKTIGTHTGQDGKFTISAAPGDILIVSTVGFSTREITVGDAATLSVTLQRGNEGLQEVVVTAMGIKKERRGLGYSVSDLSADELMKNKNTNVVNSLSGKVPGVNITQFSGAAGAGASITIRGGNSTSDSRQNQPLFVIDGIIYDNSTSVTGSTATDGLSRSNTTYSNRIMDINPEDIASLSVLKGAAASALYGSRAADGVIIITTKKGQEGRVTVNVNSRISSSWANKLPEAQAEFGPGSYTNNGVLNSNSYNVFGTYNSWGPKIPGDSTIYDNINHFFRNGVVYDNNVNVSGGSKNGSFYLSASNYKQNGIIPGTDYDKKTFRFNGGQKYGRLTLDVNAAYSIANTDRTLTTSGLWSGLSIDGVGSMGALYSWPQTFNMKRYINPDGTQYRPYAGSVALEDDEDNPYWIINKNNLTSKTRRFTGGVNANYKITDWWDVSARLGYDQYATNDYTYIAPGSAVDIMYQNGRLSKDLYDYSYITTTLMSNFHKTFGDFDTHLMLGTTSEDTKALGQNLWGFNFTDLSTPSFETIAPENKQFTDHTTRKRLVGAYGEFGVSYKEIAYLTLTGRNDWTSTLPIENRSYFYPSVSGSFVFTELLPKSTILSFGKIRGSWAQVGKDANAYATLTYVNSPITIGSFTGIGNQYTSGNPFLKPEIQNSWEVGGEFRFLNDRIDLDYTYYHSQTRNQIASPRLSNAGGYILVSINSGSVINKGMEIALTGKPIVQKDFGWTATLNFSYNRGRLGAFLPGVAYFYPTDAQFGTVKAASIPNGGYFLGLTGTRYLRETDAKGNEIPNGRYQVDSNTGLYKVFTGTNAAIVGNREPDFIGGFNNTFRYKNFSLSFLLDIRMGGDVYNGTAYAMVVNGLSKKTLQNDRQSVTVTGVNSETGEDFNQTYKAGESYDIGGTTYSGTYMIQQYWSSTETGVGSYAANSLNFITSVNWLKLRSLSLTYDFAGLLTKKNAIKGLSVTATGTNLFTWTNYKGMDPEVSAAGGTGGSGSTGIDYLGVPAVETISFGVNLTF</sequence>